<dbReference type="KEGG" id="cja:CJA_1559"/>
<dbReference type="eggNOG" id="COG0778">
    <property type="taxonomic scope" value="Bacteria"/>
</dbReference>
<evidence type="ECO:0000256" key="7">
    <source>
        <dbReference type="PIRNR" id="PIRNR000232"/>
    </source>
</evidence>
<protein>
    <recommendedName>
        <fullName evidence="7">Putative NAD(P)H nitroreductase</fullName>
        <ecNumber evidence="7">1.-.-.-</ecNumber>
    </recommendedName>
</protein>
<comment type="cofactor">
    <cofactor evidence="8">
        <name>FMN</name>
        <dbReference type="ChEBI" id="CHEBI:58210"/>
    </cofactor>
    <text evidence="8">Binds 1 FMN per subunit.</text>
</comment>
<dbReference type="Gene3D" id="3.40.109.10">
    <property type="entry name" value="NADH Oxidase"/>
    <property type="match status" value="1"/>
</dbReference>
<dbReference type="Proteomes" id="UP000001036">
    <property type="component" value="Chromosome"/>
</dbReference>
<dbReference type="InterPro" id="IPR000415">
    <property type="entry name" value="Nitroreductase-like"/>
</dbReference>
<feature type="binding site" evidence="8">
    <location>
        <position position="35"/>
    </location>
    <ligand>
        <name>FMN</name>
        <dbReference type="ChEBI" id="CHEBI:58210"/>
        <note>ligand shared between dimeric partners</note>
    </ligand>
</feature>
<gene>
    <name evidence="10" type="ordered locus">CJA_1559</name>
</gene>
<feature type="binding site" description="in other chain" evidence="8">
    <location>
        <begin position="10"/>
        <end position="12"/>
    </location>
    <ligand>
        <name>FMN</name>
        <dbReference type="ChEBI" id="CHEBI:58210"/>
        <note>ligand shared between dimeric partners</note>
    </ligand>
</feature>
<evidence type="ECO:0000313" key="10">
    <source>
        <dbReference type="EMBL" id="ACE86174.1"/>
    </source>
</evidence>
<dbReference type="CDD" id="cd02135">
    <property type="entry name" value="YdjA-like"/>
    <property type="match status" value="1"/>
</dbReference>
<evidence type="ECO:0000256" key="4">
    <source>
        <dbReference type="ARBA" id="ARBA00022857"/>
    </source>
</evidence>
<dbReference type="GO" id="GO:0016491">
    <property type="term" value="F:oxidoreductase activity"/>
    <property type="evidence" value="ECO:0007669"/>
    <property type="project" value="UniProtKB-UniRule"/>
</dbReference>
<evidence type="ECO:0000256" key="1">
    <source>
        <dbReference type="ARBA" id="ARBA00007118"/>
    </source>
</evidence>
<evidence type="ECO:0000259" key="9">
    <source>
        <dbReference type="Pfam" id="PF00881"/>
    </source>
</evidence>
<accession>B3PE51</accession>
<dbReference type="Pfam" id="PF00881">
    <property type="entry name" value="Nitroreductase"/>
    <property type="match status" value="1"/>
</dbReference>
<dbReference type="PIRSF" id="PIRSF000232">
    <property type="entry name" value="YdjA"/>
    <property type="match status" value="1"/>
</dbReference>
<dbReference type="STRING" id="498211.CJA_1559"/>
<comment type="similarity">
    <text evidence="1 7">Belongs to the nitroreductase family.</text>
</comment>
<dbReference type="InterPro" id="IPR052530">
    <property type="entry name" value="NAD(P)H_nitroreductase"/>
</dbReference>
<evidence type="ECO:0000256" key="6">
    <source>
        <dbReference type="ARBA" id="ARBA00023027"/>
    </source>
</evidence>
<evidence type="ECO:0000313" key="11">
    <source>
        <dbReference type="Proteomes" id="UP000001036"/>
    </source>
</evidence>
<sequence length="185" mass="19959">MDAIKALHERVSVAKLAEPGPSMDQCRSLIRAALRAADHGNLQPWRFLLVQGEGRRQLGELFVSAARAKGEPLGDAAIERFKSMPLRAPMVMVVIARTQEHPKVPIVEQQYSAAAAAQNVVNAAYALGLGAIWRTGDLAYDPGVAAGLGLAEGESIIGFIYIGTPINSPEPARESNPDIFFQFWP</sequence>
<dbReference type="OrthoDB" id="9804207at2"/>
<keyword evidence="4 7" id="KW-0521">NADP</keyword>
<evidence type="ECO:0000256" key="8">
    <source>
        <dbReference type="PIRSR" id="PIRSR000232-1"/>
    </source>
</evidence>
<organism evidence="10 11">
    <name type="scientific">Cellvibrio japonicus (strain Ueda107)</name>
    <name type="common">Pseudomonas fluorescens subsp. cellulosa</name>
    <dbReference type="NCBI Taxonomy" id="498211"/>
    <lineage>
        <taxon>Bacteria</taxon>
        <taxon>Pseudomonadati</taxon>
        <taxon>Pseudomonadota</taxon>
        <taxon>Gammaproteobacteria</taxon>
        <taxon>Cellvibrionales</taxon>
        <taxon>Cellvibrionaceae</taxon>
        <taxon>Cellvibrio</taxon>
    </lineage>
</organism>
<dbReference type="InterPro" id="IPR029479">
    <property type="entry name" value="Nitroreductase"/>
</dbReference>
<dbReference type="SUPFAM" id="SSF55469">
    <property type="entry name" value="FMN-dependent nitroreductase-like"/>
    <property type="match status" value="1"/>
</dbReference>
<keyword evidence="6 7" id="KW-0520">NAD</keyword>
<dbReference type="HOGENOM" id="CLU_070764_5_0_6"/>
<reference evidence="10 11" key="1">
    <citation type="journal article" date="2008" name="J. Bacteriol.">
        <title>Insights into plant cell wall degradation from the genome sequence of the soil bacterium Cellvibrio japonicus.</title>
        <authorList>
            <person name="Deboy R.T."/>
            <person name="Mongodin E.F."/>
            <person name="Fouts D.E."/>
            <person name="Tailford L.E."/>
            <person name="Khouri H."/>
            <person name="Emerson J.B."/>
            <person name="Mohamoud Y."/>
            <person name="Watkins K."/>
            <person name="Henrissat B."/>
            <person name="Gilbert H.J."/>
            <person name="Nelson K.E."/>
        </authorList>
    </citation>
    <scope>NUCLEOTIDE SEQUENCE [LARGE SCALE GENOMIC DNA]</scope>
    <source>
        <strain evidence="10 11">Ueda107</strain>
    </source>
</reference>
<dbReference type="RefSeq" id="WP_012487185.1">
    <property type="nucleotide sequence ID" value="NC_010995.1"/>
</dbReference>
<keyword evidence="11" id="KW-1185">Reference proteome</keyword>
<keyword evidence="3 7" id="KW-0288">FMN</keyword>
<feature type="domain" description="Nitroreductase" evidence="9">
    <location>
        <begin position="16"/>
        <end position="163"/>
    </location>
</feature>
<proteinExistence type="inferred from homology"/>
<dbReference type="PANTHER" id="PTHR43821:SF1">
    <property type="entry name" value="NAD(P)H NITROREDUCTASE YDJA-RELATED"/>
    <property type="match status" value="1"/>
</dbReference>
<evidence type="ECO:0000256" key="3">
    <source>
        <dbReference type="ARBA" id="ARBA00022643"/>
    </source>
</evidence>
<keyword evidence="5 7" id="KW-0560">Oxidoreductase</keyword>
<evidence type="ECO:0000256" key="2">
    <source>
        <dbReference type="ARBA" id="ARBA00022630"/>
    </source>
</evidence>
<dbReference type="EMBL" id="CP000934">
    <property type="protein sequence ID" value="ACE86174.1"/>
    <property type="molecule type" value="Genomic_DNA"/>
</dbReference>
<dbReference type="AlphaFoldDB" id="B3PE51"/>
<dbReference type="EC" id="1.-.-.-" evidence="7"/>
<evidence type="ECO:0000256" key="5">
    <source>
        <dbReference type="ARBA" id="ARBA00023002"/>
    </source>
</evidence>
<dbReference type="InterPro" id="IPR026021">
    <property type="entry name" value="YdjA-like"/>
</dbReference>
<feature type="binding site" evidence="8">
    <location>
        <position position="39"/>
    </location>
    <ligand>
        <name>FMN</name>
        <dbReference type="ChEBI" id="CHEBI:58210"/>
        <note>ligand shared between dimeric partners</note>
    </ligand>
</feature>
<dbReference type="PANTHER" id="PTHR43821">
    <property type="entry name" value="NAD(P)H NITROREDUCTASE YDJA-RELATED"/>
    <property type="match status" value="1"/>
</dbReference>
<name>B3PE51_CELJU</name>
<keyword evidence="2 7" id="KW-0285">Flavoprotein</keyword>
<feature type="binding site" description="in other chain" evidence="8">
    <location>
        <begin position="133"/>
        <end position="135"/>
    </location>
    <ligand>
        <name>FMN</name>
        <dbReference type="ChEBI" id="CHEBI:58210"/>
        <note>ligand shared between dimeric partners</note>
    </ligand>
</feature>